<evidence type="ECO:0000256" key="1">
    <source>
        <dbReference type="SAM" id="MobiDB-lite"/>
    </source>
</evidence>
<dbReference type="InterPro" id="IPR014145">
    <property type="entry name" value="LigD_pol_dom"/>
</dbReference>
<evidence type="ECO:0000313" key="4">
    <source>
        <dbReference type="Proteomes" id="UP000275256"/>
    </source>
</evidence>
<dbReference type="EMBL" id="REFW01000002">
    <property type="protein sequence ID" value="RMB59863.1"/>
    <property type="molecule type" value="Genomic_DNA"/>
</dbReference>
<feature type="region of interest" description="Disordered" evidence="1">
    <location>
        <begin position="307"/>
        <end position="341"/>
    </location>
</feature>
<feature type="compositionally biased region" description="Basic and acidic residues" evidence="1">
    <location>
        <begin position="307"/>
        <end position="323"/>
    </location>
</feature>
<dbReference type="Gene3D" id="3.90.920.10">
    <property type="entry name" value="DNA primase, PRIM domain"/>
    <property type="match status" value="1"/>
</dbReference>
<gene>
    <name evidence="3" type="ORF">EAX62_08975</name>
</gene>
<comment type="caution">
    <text evidence="3">The sequence shown here is derived from an EMBL/GenBank/DDBJ whole genome shotgun (WGS) entry which is preliminary data.</text>
</comment>
<proteinExistence type="predicted"/>
<sequence>MASKQNAVELEVGDKTVRLSSPDRVYFPEHGWTKLDVANYYISVGDGVLRGLRDRPTMLHRFPKGLAGEKVHQKRLPNGAPDWIETVELSFPRFGLTADELCPTEVAQIVWAVQMSTVEFHPWNVRRADVDRPDEWRIDLDPMPEATFAQVRKVAEASREVLAELGITGYPKTSGGNGMHVYVRVVPEWSFADVRRAAWAFAREVERRMPRDVTTTWWRKDRDPRTVFVDYNQNARDHTMACAYSLRGVPDGTASTPVAWDEVADVEPHDFTLATVPDRLRQLGDLHASIDDEAFRLDTLLEWAARDEKDDPSSLAHDDEPHHGGSGPARVRQQPRRAPQP</sequence>
<keyword evidence="3" id="KW-0436">Ligase</keyword>
<dbReference type="RefSeq" id="WP_121901343.1">
    <property type="nucleotide sequence ID" value="NZ_REFW01000002.1"/>
</dbReference>
<keyword evidence="4" id="KW-1185">Reference proteome</keyword>
<dbReference type="OrthoDB" id="4296267at2"/>
<dbReference type="InterPro" id="IPR052171">
    <property type="entry name" value="NHEJ_LigD"/>
</dbReference>
<dbReference type="Pfam" id="PF21686">
    <property type="entry name" value="LigD_Prim-Pol"/>
    <property type="match status" value="1"/>
</dbReference>
<dbReference type="GO" id="GO:0016874">
    <property type="term" value="F:ligase activity"/>
    <property type="evidence" value="ECO:0007669"/>
    <property type="project" value="UniProtKB-KW"/>
</dbReference>
<dbReference type="PANTHER" id="PTHR42705:SF3">
    <property type="entry name" value="ATP-DEPENDENT DNA LIGASE"/>
    <property type="match status" value="1"/>
</dbReference>
<feature type="domain" description="DNA ligase D polymerase" evidence="2">
    <location>
        <begin position="33"/>
        <end position="287"/>
    </location>
</feature>
<evidence type="ECO:0000259" key="2">
    <source>
        <dbReference type="Pfam" id="PF21686"/>
    </source>
</evidence>
<protein>
    <submittedName>
        <fullName evidence="3">ATP-dependent DNA ligase</fullName>
    </submittedName>
</protein>
<feature type="compositionally biased region" description="Low complexity" evidence="1">
    <location>
        <begin position="328"/>
        <end position="341"/>
    </location>
</feature>
<reference evidence="3 4" key="1">
    <citation type="submission" date="2018-10" db="EMBL/GenBank/DDBJ databases">
        <title>Tessaracoccus antarcticuss sp. nov., isolated from sediment.</title>
        <authorList>
            <person name="Zhou L.Y."/>
            <person name="Du Z.J."/>
        </authorList>
    </citation>
    <scope>NUCLEOTIDE SEQUENCE [LARGE SCALE GENOMIC DNA]</scope>
    <source>
        <strain evidence="3 4">JDX10</strain>
    </source>
</reference>
<dbReference type="Proteomes" id="UP000275256">
    <property type="component" value="Unassembled WGS sequence"/>
</dbReference>
<dbReference type="NCBIfam" id="TIGR02778">
    <property type="entry name" value="ligD_pol"/>
    <property type="match status" value="1"/>
</dbReference>
<dbReference type="PANTHER" id="PTHR42705">
    <property type="entry name" value="BIFUNCTIONAL NON-HOMOLOGOUS END JOINING PROTEIN LIGD"/>
    <property type="match status" value="1"/>
</dbReference>
<evidence type="ECO:0000313" key="3">
    <source>
        <dbReference type="EMBL" id="RMB59863.1"/>
    </source>
</evidence>
<name>A0A3M0GE34_9ACTN</name>
<dbReference type="AlphaFoldDB" id="A0A3M0GE34"/>
<organism evidence="3 4">
    <name type="scientific">Tessaracoccus antarcticus</name>
    <dbReference type="NCBI Taxonomy" id="2479848"/>
    <lineage>
        <taxon>Bacteria</taxon>
        <taxon>Bacillati</taxon>
        <taxon>Actinomycetota</taxon>
        <taxon>Actinomycetes</taxon>
        <taxon>Propionibacteriales</taxon>
        <taxon>Propionibacteriaceae</taxon>
        <taxon>Tessaracoccus</taxon>
    </lineage>
</organism>
<accession>A0A3M0GE34</accession>